<reference evidence="3" key="1">
    <citation type="submission" date="2015-01" db="EMBL/GenBank/DDBJ databases">
        <authorList>
            <person name="Aksoy S."/>
            <person name="Warren W."/>
            <person name="Wilson R.K."/>
        </authorList>
    </citation>
    <scope>NUCLEOTIDE SEQUENCE [LARGE SCALE GENOMIC DNA]</scope>
    <source>
        <strain evidence="3">IAEA</strain>
    </source>
</reference>
<organism evidence="2 3">
    <name type="scientific">Glossina palpalis gambiensis</name>
    <dbReference type="NCBI Taxonomy" id="67801"/>
    <lineage>
        <taxon>Eukaryota</taxon>
        <taxon>Metazoa</taxon>
        <taxon>Ecdysozoa</taxon>
        <taxon>Arthropoda</taxon>
        <taxon>Hexapoda</taxon>
        <taxon>Insecta</taxon>
        <taxon>Pterygota</taxon>
        <taxon>Neoptera</taxon>
        <taxon>Endopterygota</taxon>
        <taxon>Diptera</taxon>
        <taxon>Brachycera</taxon>
        <taxon>Muscomorpha</taxon>
        <taxon>Hippoboscoidea</taxon>
        <taxon>Glossinidae</taxon>
        <taxon>Glossina</taxon>
    </lineage>
</organism>
<proteinExistence type="predicted"/>
<evidence type="ECO:0000313" key="3">
    <source>
        <dbReference type="Proteomes" id="UP000092460"/>
    </source>
</evidence>
<feature type="chain" id="PRO_5008405202" evidence="1">
    <location>
        <begin position="21"/>
        <end position="406"/>
    </location>
</feature>
<evidence type="ECO:0000313" key="2">
    <source>
        <dbReference type="EnsemblMetazoa" id="GPPI041862-PA"/>
    </source>
</evidence>
<name>A0A1B0BVK4_9MUSC</name>
<dbReference type="AlphaFoldDB" id="A0A1B0BVK4"/>
<reference evidence="2" key="2">
    <citation type="submission" date="2020-05" db="UniProtKB">
        <authorList>
            <consortium name="EnsemblMetazoa"/>
        </authorList>
    </citation>
    <scope>IDENTIFICATION</scope>
    <source>
        <strain evidence="2">IAEA</strain>
    </source>
</reference>
<evidence type="ECO:0000256" key="1">
    <source>
        <dbReference type="SAM" id="SignalP"/>
    </source>
</evidence>
<keyword evidence="1" id="KW-0732">Signal</keyword>
<dbReference type="VEuPathDB" id="VectorBase:GPPI041862"/>
<keyword evidence="3" id="KW-1185">Reference proteome</keyword>
<accession>A0A1B0BVK4</accession>
<dbReference type="EMBL" id="JXJN01021340">
    <property type="status" value="NOT_ANNOTATED_CDS"/>
    <property type="molecule type" value="Genomic_DNA"/>
</dbReference>
<dbReference type="Proteomes" id="UP000092460">
    <property type="component" value="Unassembled WGS sequence"/>
</dbReference>
<dbReference type="EnsemblMetazoa" id="GPPI041862-RA">
    <property type="protein sequence ID" value="GPPI041862-PA"/>
    <property type="gene ID" value="GPPI041862"/>
</dbReference>
<feature type="signal peptide" evidence="1">
    <location>
        <begin position="1"/>
        <end position="20"/>
    </location>
</feature>
<protein>
    <submittedName>
        <fullName evidence="2">Uncharacterized protein</fullName>
    </submittedName>
</protein>
<sequence length="406" mass="46784">MIYVTLTFLAQLLVLQSCFAIPKPDAESPASHHEFNTDNKLYKATLEAFVKTAIPLGEQYGNVLEKVLEDLKAHEEAANYETQIEHLEELVKGAKHLKGDSDDETLHNILKLESDVAGAQEASKKSPNPHLVHDLFEKDGGKEHIEKFHKSVVEFFADFDDSFEEYAKDLSEGEKADHEDFLKWFKEFKEADGFANQFEKFLRIFSGKALRSCFAIPTADAESPAAHREFNTDNKLYKSVIKTLIEIAIPLSGRYSDVLEKVLEDLKAHEEAPKYAHQIQHLENLIKGIKHIKADSDEEILQNILDLKDEMSGAQEPSNESSNPQLAHDLFEKDGGKELVEEIHKDFVEFFDGFDDAVEKYAEDMSEKEKRDHNDFLKWFKEFKEADCFGKRLDKFFEFFMFFHYR</sequence>